<evidence type="ECO:0000313" key="5">
    <source>
        <dbReference type="EMBL" id="SFH10288.1"/>
    </source>
</evidence>
<dbReference type="AlphaFoldDB" id="A0A1I2X9V1"/>
<keyword evidence="2" id="KW-0328">Glycosyltransferase</keyword>
<keyword evidence="3 5" id="KW-0808">Transferase</keyword>
<evidence type="ECO:0000256" key="3">
    <source>
        <dbReference type="ARBA" id="ARBA00022679"/>
    </source>
</evidence>
<dbReference type="EMBL" id="FOPM01000035">
    <property type="protein sequence ID" value="SFH10288.1"/>
    <property type="molecule type" value="Genomic_DNA"/>
</dbReference>
<dbReference type="Proteomes" id="UP000199229">
    <property type="component" value="Unassembled WGS sequence"/>
</dbReference>
<evidence type="ECO:0000256" key="2">
    <source>
        <dbReference type="ARBA" id="ARBA00022676"/>
    </source>
</evidence>
<dbReference type="RefSeq" id="WP_177232466.1">
    <property type="nucleotide sequence ID" value="NZ_FOPM01000035.1"/>
</dbReference>
<dbReference type="InterPro" id="IPR028098">
    <property type="entry name" value="Glyco_trans_4-like_N"/>
</dbReference>
<dbReference type="Pfam" id="PF13439">
    <property type="entry name" value="Glyco_transf_4"/>
    <property type="match status" value="1"/>
</dbReference>
<evidence type="ECO:0000259" key="4">
    <source>
        <dbReference type="Pfam" id="PF13439"/>
    </source>
</evidence>
<evidence type="ECO:0000256" key="1">
    <source>
        <dbReference type="ARBA" id="ARBA00009481"/>
    </source>
</evidence>
<organism evidence="5 6">
    <name type="scientific">Methylobacterium gossipiicola</name>
    <dbReference type="NCBI Taxonomy" id="582675"/>
    <lineage>
        <taxon>Bacteria</taxon>
        <taxon>Pseudomonadati</taxon>
        <taxon>Pseudomonadota</taxon>
        <taxon>Alphaproteobacteria</taxon>
        <taxon>Hyphomicrobiales</taxon>
        <taxon>Methylobacteriaceae</taxon>
        <taxon>Methylobacterium</taxon>
    </lineage>
</organism>
<dbReference type="PANTHER" id="PTHR12526:SF640">
    <property type="entry name" value="COLANIC ACID BIOSYNTHESIS GLYCOSYLTRANSFERASE WCAL-RELATED"/>
    <property type="match status" value="1"/>
</dbReference>
<dbReference type="SUPFAM" id="SSF53756">
    <property type="entry name" value="UDP-Glycosyltransferase/glycogen phosphorylase"/>
    <property type="match status" value="1"/>
</dbReference>
<dbReference type="PANTHER" id="PTHR12526">
    <property type="entry name" value="GLYCOSYLTRANSFERASE"/>
    <property type="match status" value="1"/>
</dbReference>
<comment type="similarity">
    <text evidence="1">Belongs to the glycosyltransferase group 1 family. Glycosyltransferase 4 subfamily.</text>
</comment>
<name>A0A1I2X9V1_9HYPH</name>
<proteinExistence type="inferred from homology"/>
<gene>
    <name evidence="5" type="ORF">SAMN05192565_13529</name>
</gene>
<feature type="domain" description="Glycosyltransferase subfamily 4-like N-terminal" evidence="4">
    <location>
        <begin position="13"/>
        <end position="132"/>
    </location>
</feature>
<dbReference type="Gene3D" id="3.40.50.2000">
    <property type="entry name" value="Glycogen Phosphorylase B"/>
    <property type="match status" value="2"/>
</dbReference>
<dbReference type="STRING" id="582675.SAMN05192565_13529"/>
<dbReference type="GO" id="GO:0016757">
    <property type="term" value="F:glycosyltransferase activity"/>
    <property type="evidence" value="ECO:0007669"/>
    <property type="project" value="UniProtKB-KW"/>
</dbReference>
<keyword evidence="6" id="KW-1185">Reference proteome</keyword>
<dbReference type="Pfam" id="PF13692">
    <property type="entry name" value="Glyco_trans_1_4"/>
    <property type="match status" value="1"/>
</dbReference>
<reference evidence="6" key="1">
    <citation type="submission" date="2016-10" db="EMBL/GenBank/DDBJ databases">
        <authorList>
            <person name="Varghese N."/>
            <person name="Submissions S."/>
        </authorList>
    </citation>
    <scope>NUCLEOTIDE SEQUENCE [LARGE SCALE GENOMIC DNA]</scope>
    <source>
        <strain evidence="6">Gh-105</strain>
    </source>
</reference>
<protein>
    <submittedName>
        <fullName evidence="5">Glycosyltransferase involved in cell wall bisynthesis</fullName>
    </submittedName>
</protein>
<sequence length="359" mass="37816">MKILLPTLYDTRGGSTRVLLAAAQALRPGHAVTVRAPLPEADEPVPPLFPSRPLTGRWRKLAVLPVLARLVAREALALRRLRPDVIHVHDEPSLYVYGLAARFSRPRPHLLWHLHADAGRGRLARLRVALADSCILISDHIAPPEGLPATLIRNPLPALAPLPAPGGDPLARLAVVGAIVPRKGQDLAVDALARLRPAHPQARLTLIGPELDAAYAATLRSRIAALGLEEAVDFAGERPPETAFAGVGLALFPSRAEAQPLALAEALARALPIAASDIPAHRAMRAATQATALSLASLTPEADAPDALATAILTAARTLPSPDLAARTRALHDPARFAEALRARIAALAADLSQRSPAG</sequence>
<accession>A0A1I2X9V1</accession>
<evidence type="ECO:0000313" key="6">
    <source>
        <dbReference type="Proteomes" id="UP000199229"/>
    </source>
</evidence>